<dbReference type="Proteomes" id="UP000694308">
    <property type="component" value="Unassembled WGS sequence"/>
</dbReference>
<accession>A0A949TSH7</accession>
<dbReference type="EMBL" id="JAEEGC010000089">
    <property type="protein sequence ID" value="MBV7274557.1"/>
    <property type="molecule type" value="Genomic_DNA"/>
</dbReference>
<name>A0A949TSH7_9CLOT</name>
<dbReference type="AlphaFoldDB" id="A0A949TSH7"/>
<gene>
    <name evidence="1" type="ORF">I6U48_16815</name>
</gene>
<organism evidence="1 2">
    <name type="scientific">Clostridium thailandense</name>
    <dbReference type="NCBI Taxonomy" id="2794346"/>
    <lineage>
        <taxon>Bacteria</taxon>
        <taxon>Bacillati</taxon>
        <taxon>Bacillota</taxon>
        <taxon>Clostridia</taxon>
        <taxon>Eubacteriales</taxon>
        <taxon>Clostridiaceae</taxon>
        <taxon>Clostridium</taxon>
    </lineage>
</organism>
<evidence type="ECO:0000313" key="1">
    <source>
        <dbReference type="EMBL" id="MBV7274557.1"/>
    </source>
</evidence>
<protein>
    <submittedName>
        <fullName evidence="1">Uncharacterized protein</fullName>
    </submittedName>
</protein>
<proteinExistence type="predicted"/>
<evidence type="ECO:0000313" key="2">
    <source>
        <dbReference type="Proteomes" id="UP000694308"/>
    </source>
</evidence>
<comment type="caution">
    <text evidence="1">The sequence shown here is derived from an EMBL/GenBank/DDBJ whole genome shotgun (WGS) entry which is preliminary data.</text>
</comment>
<keyword evidence="2" id="KW-1185">Reference proteome</keyword>
<sequence>MFKKIIVKFKDGDILLHKLSKQDESDSAALELLNTMIINSNNDNDSYESDNNIHSIEIILV</sequence>
<dbReference type="RefSeq" id="WP_218321622.1">
    <property type="nucleotide sequence ID" value="NZ_JAEEGC010000089.1"/>
</dbReference>
<reference evidence="1" key="1">
    <citation type="submission" date="2020-12" db="EMBL/GenBank/DDBJ databases">
        <title>Clostridium thailandense sp. nov., a novel acetogenic bacterium isolated from peat land soil in Thailand.</title>
        <authorList>
            <person name="Chaikitkaew S."/>
            <person name="Birkeland N.K."/>
        </authorList>
    </citation>
    <scope>NUCLEOTIDE SEQUENCE</scope>
    <source>
        <strain evidence="1">PL3</strain>
    </source>
</reference>